<gene>
    <name evidence="1" type="ORF">AWC38_SpisGene2902</name>
</gene>
<sequence length="131" mass="14893">MDFCLRDEDVTQLSKLFMEYYFDVCGQRIKFVLAGKRKCTTFSPKRNSRGVCGGHRLPLLLSCFGRCQSFWAARLTLIMKSPPRPGGVLTPVLRLSITVRSWGHERLRDTKKQRTGRTSVLELPDVSATVV</sequence>
<reference evidence="2" key="1">
    <citation type="journal article" date="2017" name="bioRxiv">
        <title>Comparative analysis of the genomes of Stylophora pistillata and Acropora digitifera provides evidence for extensive differences between species of corals.</title>
        <authorList>
            <person name="Voolstra C.R."/>
            <person name="Li Y."/>
            <person name="Liew Y.J."/>
            <person name="Baumgarten S."/>
            <person name="Zoccola D."/>
            <person name="Flot J.-F."/>
            <person name="Tambutte S."/>
            <person name="Allemand D."/>
            <person name="Aranda M."/>
        </authorList>
    </citation>
    <scope>NUCLEOTIDE SEQUENCE [LARGE SCALE GENOMIC DNA]</scope>
</reference>
<protein>
    <submittedName>
        <fullName evidence="1">Uncharacterized protein</fullName>
    </submittedName>
</protein>
<dbReference type="AlphaFoldDB" id="A0A2B4SUX0"/>
<dbReference type="Proteomes" id="UP000225706">
    <property type="component" value="Unassembled WGS sequence"/>
</dbReference>
<evidence type="ECO:0000313" key="2">
    <source>
        <dbReference type="Proteomes" id="UP000225706"/>
    </source>
</evidence>
<name>A0A2B4SUX0_STYPI</name>
<accession>A0A2B4SUX0</accession>
<evidence type="ECO:0000313" key="1">
    <source>
        <dbReference type="EMBL" id="PFX32277.1"/>
    </source>
</evidence>
<comment type="caution">
    <text evidence="1">The sequence shown here is derived from an EMBL/GenBank/DDBJ whole genome shotgun (WGS) entry which is preliminary data.</text>
</comment>
<organism evidence="1 2">
    <name type="scientific">Stylophora pistillata</name>
    <name type="common">Smooth cauliflower coral</name>
    <dbReference type="NCBI Taxonomy" id="50429"/>
    <lineage>
        <taxon>Eukaryota</taxon>
        <taxon>Metazoa</taxon>
        <taxon>Cnidaria</taxon>
        <taxon>Anthozoa</taxon>
        <taxon>Hexacorallia</taxon>
        <taxon>Scleractinia</taxon>
        <taxon>Astrocoeniina</taxon>
        <taxon>Pocilloporidae</taxon>
        <taxon>Stylophora</taxon>
    </lineage>
</organism>
<keyword evidence="2" id="KW-1185">Reference proteome</keyword>
<dbReference type="EMBL" id="LSMT01000025">
    <property type="protein sequence ID" value="PFX32277.1"/>
    <property type="molecule type" value="Genomic_DNA"/>
</dbReference>
<proteinExistence type="predicted"/>